<accession>A0A2T2ZC44</accession>
<dbReference type="SUPFAM" id="SSF52096">
    <property type="entry name" value="ClpP/crotonase"/>
    <property type="match status" value="1"/>
</dbReference>
<evidence type="ECO:0000313" key="1">
    <source>
        <dbReference type="EMBL" id="PSR65341.1"/>
    </source>
</evidence>
<comment type="caution">
    <text evidence="1">The sequence shown here is derived from an EMBL/GenBank/DDBJ whole genome shotgun (WGS) entry which is preliminary data.</text>
</comment>
<dbReference type="NCBIfam" id="NF006140">
    <property type="entry name" value="PRK08290.1"/>
    <property type="match status" value="1"/>
</dbReference>
<dbReference type="PANTHER" id="PTHR11941">
    <property type="entry name" value="ENOYL-COA HYDRATASE-RELATED"/>
    <property type="match status" value="1"/>
</dbReference>
<dbReference type="InterPro" id="IPR029045">
    <property type="entry name" value="ClpP/crotonase-like_dom_sf"/>
</dbReference>
<dbReference type="Proteomes" id="UP000241647">
    <property type="component" value="Unassembled WGS sequence"/>
</dbReference>
<sequence>MLNPLPLLLFDVIVKHYRKQVPVCGATGDFRKIPPIPGSVRAILSLSSIELRSSPSAAAGKGVPVSYRYIRYETLEQGRIARITLNRPQARNAQNRGMLVELGEAFECAEADDTVRVVVLRGDGPAFSAGHDLGTAESVAEREPGPDQHPSFQCNGGTLDGAESRLRQEWHYYFENTKRWRQLRKITIAQVHGKVLSAGLMLAWCCDLIVAAEGTAFADVVGTRLGMCGVEYFAHPWEFGPRKAKELLLTGDSIDAEQAYALGMVSKIFPAESVSERTVEFAARIGKVPSMAALLIKDSVNQAQDAQGFSIALDACFTIHQLNHAHWSEISRGETYVGTVDYGLEDWRAAPVLRPADKNTP</sequence>
<dbReference type="EMBL" id="PYHS01000002">
    <property type="protein sequence ID" value="PSR65341.1"/>
    <property type="molecule type" value="Genomic_DNA"/>
</dbReference>
<dbReference type="Pfam" id="PF00378">
    <property type="entry name" value="ECH_1"/>
    <property type="match status" value="1"/>
</dbReference>
<reference evidence="1 2" key="1">
    <citation type="submission" date="2018-02" db="EMBL/GenBank/DDBJ databases">
        <title>8 Nocardia nova and 1 Nocardia cyriacigeorgica strain used for evolution to TMP-SMX.</title>
        <authorList>
            <person name="Mehta H."/>
            <person name="Weng J."/>
            <person name="Shamoo Y."/>
        </authorList>
    </citation>
    <scope>NUCLEOTIDE SEQUENCE [LARGE SCALE GENOMIC DNA]</scope>
    <source>
        <strain evidence="1 2">ATCC 33727</strain>
    </source>
</reference>
<dbReference type="CDD" id="cd06558">
    <property type="entry name" value="crotonase-like"/>
    <property type="match status" value="1"/>
</dbReference>
<dbReference type="GO" id="GO:0003824">
    <property type="term" value="F:catalytic activity"/>
    <property type="evidence" value="ECO:0007669"/>
    <property type="project" value="UniProtKB-ARBA"/>
</dbReference>
<name>A0A2T2ZC44_9NOCA</name>
<evidence type="ECO:0000313" key="2">
    <source>
        <dbReference type="Proteomes" id="UP000241647"/>
    </source>
</evidence>
<dbReference type="PANTHER" id="PTHR11941:SF124">
    <property type="entry name" value="ENOYL-COA HYDRATASE ECHA13-RELATED"/>
    <property type="match status" value="1"/>
</dbReference>
<protein>
    <submittedName>
        <fullName evidence="1">Enoyl-CoA hydratase</fullName>
    </submittedName>
</protein>
<dbReference type="InterPro" id="IPR001753">
    <property type="entry name" value="Enoyl-CoA_hydra/iso"/>
</dbReference>
<dbReference type="Gene3D" id="3.90.226.10">
    <property type="entry name" value="2-enoyl-CoA Hydratase, Chain A, domain 1"/>
    <property type="match status" value="1"/>
</dbReference>
<dbReference type="AlphaFoldDB" id="A0A2T2ZC44"/>
<proteinExistence type="predicted"/>
<gene>
    <name evidence="1" type="ORF">C8259_04150</name>
</gene>
<dbReference type="GO" id="GO:0006635">
    <property type="term" value="P:fatty acid beta-oxidation"/>
    <property type="evidence" value="ECO:0007669"/>
    <property type="project" value="TreeGrafter"/>
</dbReference>
<organism evidence="1 2">
    <name type="scientific">Nocardia nova</name>
    <dbReference type="NCBI Taxonomy" id="37330"/>
    <lineage>
        <taxon>Bacteria</taxon>
        <taxon>Bacillati</taxon>
        <taxon>Actinomycetota</taxon>
        <taxon>Actinomycetes</taxon>
        <taxon>Mycobacteriales</taxon>
        <taxon>Nocardiaceae</taxon>
        <taxon>Nocardia</taxon>
    </lineage>
</organism>